<dbReference type="AlphaFoldDB" id="A0A1I0XJI3"/>
<dbReference type="Proteomes" id="UP000198796">
    <property type="component" value="Unassembled WGS sequence"/>
</dbReference>
<protein>
    <recommendedName>
        <fullName evidence="6">Phosphofructokinase</fullName>
    </recommendedName>
</protein>
<dbReference type="InterPro" id="IPR002173">
    <property type="entry name" value="Carboh/pur_kinase_PfkB_CS"/>
</dbReference>
<keyword evidence="9" id="KW-1185">Reference proteome</keyword>
<name>A0A1I0XJI3_9RHOB</name>
<dbReference type="STRING" id="871651.SAMN05421688_2356"/>
<dbReference type="GO" id="GO:0005829">
    <property type="term" value="C:cytosol"/>
    <property type="evidence" value="ECO:0007669"/>
    <property type="project" value="TreeGrafter"/>
</dbReference>
<dbReference type="PANTHER" id="PTHR46566:SF2">
    <property type="entry name" value="ATP-DEPENDENT 6-PHOSPHOFRUCTOKINASE ISOZYME 2"/>
    <property type="match status" value="1"/>
</dbReference>
<proteinExistence type="inferred from homology"/>
<keyword evidence="2 6" id="KW-0808">Transferase</keyword>
<reference evidence="8 9" key="1">
    <citation type="submission" date="2016-10" db="EMBL/GenBank/DDBJ databases">
        <authorList>
            <person name="de Groot N.N."/>
        </authorList>
    </citation>
    <scope>NUCLEOTIDE SEQUENCE [LARGE SCALE GENOMIC DNA]</scope>
    <source>
        <strain evidence="8 9">DSM 29316</strain>
    </source>
</reference>
<dbReference type="Gene3D" id="3.40.1190.20">
    <property type="match status" value="1"/>
</dbReference>
<dbReference type="EMBL" id="FOJU01000003">
    <property type="protein sequence ID" value="SFB01151.1"/>
    <property type="molecule type" value="Genomic_DNA"/>
</dbReference>
<keyword evidence="4 8" id="KW-0418">Kinase</keyword>
<dbReference type="SUPFAM" id="SSF53613">
    <property type="entry name" value="Ribokinase-like"/>
    <property type="match status" value="1"/>
</dbReference>
<sequence length="314" mass="31742">MRPIVTLTLNPALDLSSTAAGIVPDRKLRCTAPRSDPGGGGINVARAIKRLGGEATAFAALGGPTGARMAELLAAEGISCRRYEAPGETRMSLAVRDTERGGQYRFVLPGPEWTPAAEDALLADLGGGVPEGALVVLSGSQPPGISATFPARLAAVLGGRDLLVDTSGAPMLALREARAPLFALRLDGQEASEMAGRAITSVPDLAQLAAGLVAECVAAHVILALGAEGSVLASRGAEGAFHARPPRREVVSAVGAGDSFMGGFAQALAMGQPPEEALRLGTAAACAAVMSDATELCSAEDVAAILPEIVLARP</sequence>
<organism evidence="8 9">
    <name type="scientific">Poseidonocella pacifica</name>
    <dbReference type="NCBI Taxonomy" id="871651"/>
    <lineage>
        <taxon>Bacteria</taxon>
        <taxon>Pseudomonadati</taxon>
        <taxon>Pseudomonadota</taxon>
        <taxon>Alphaproteobacteria</taxon>
        <taxon>Rhodobacterales</taxon>
        <taxon>Roseobacteraceae</taxon>
        <taxon>Poseidonocella</taxon>
    </lineage>
</organism>
<gene>
    <name evidence="8" type="ORF">SAMN05421688_2356</name>
</gene>
<dbReference type="PROSITE" id="PS00583">
    <property type="entry name" value="PFKB_KINASES_1"/>
    <property type="match status" value="1"/>
</dbReference>
<dbReference type="Pfam" id="PF00294">
    <property type="entry name" value="PfkB"/>
    <property type="match status" value="1"/>
</dbReference>
<dbReference type="InterPro" id="IPR011611">
    <property type="entry name" value="PfkB_dom"/>
</dbReference>
<keyword evidence="3" id="KW-0547">Nucleotide-binding</keyword>
<comment type="similarity">
    <text evidence="1 6">Belongs to the carbohydrate kinase PfkB family.</text>
</comment>
<evidence type="ECO:0000256" key="3">
    <source>
        <dbReference type="ARBA" id="ARBA00022741"/>
    </source>
</evidence>
<evidence type="ECO:0000256" key="2">
    <source>
        <dbReference type="ARBA" id="ARBA00022679"/>
    </source>
</evidence>
<evidence type="ECO:0000256" key="4">
    <source>
        <dbReference type="ARBA" id="ARBA00022777"/>
    </source>
</evidence>
<evidence type="ECO:0000313" key="9">
    <source>
        <dbReference type="Proteomes" id="UP000198796"/>
    </source>
</evidence>
<evidence type="ECO:0000256" key="1">
    <source>
        <dbReference type="ARBA" id="ARBA00010688"/>
    </source>
</evidence>
<accession>A0A1I0XJI3</accession>
<dbReference type="RefSeq" id="WP_092065251.1">
    <property type="nucleotide sequence ID" value="NZ_FOJU01000003.1"/>
</dbReference>
<dbReference type="PIRSF" id="PIRSF000535">
    <property type="entry name" value="1PFK/6PFK/LacC"/>
    <property type="match status" value="1"/>
</dbReference>
<dbReference type="InterPro" id="IPR017583">
    <property type="entry name" value="Tagatose/fructose_Pkinase"/>
</dbReference>
<dbReference type="GO" id="GO:0003872">
    <property type="term" value="F:6-phosphofructokinase activity"/>
    <property type="evidence" value="ECO:0007669"/>
    <property type="project" value="TreeGrafter"/>
</dbReference>
<dbReference type="CDD" id="cd01164">
    <property type="entry name" value="FruK_PfkB_like"/>
    <property type="match status" value="1"/>
</dbReference>
<evidence type="ECO:0000256" key="6">
    <source>
        <dbReference type="PIRNR" id="PIRNR000535"/>
    </source>
</evidence>
<dbReference type="PANTHER" id="PTHR46566">
    <property type="entry name" value="1-PHOSPHOFRUCTOKINASE-RELATED"/>
    <property type="match status" value="1"/>
</dbReference>
<feature type="domain" description="Carbohydrate kinase PfkB" evidence="7">
    <location>
        <begin position="14"/>
        <end position="296"/>
    </location>
</feature>
<dbReference type="GO" id="GO:0005524">
    <property type="term" value="F:ATP binding"/>
    <property type="evidence" value="ECO:0007669"/>
    <property type="project" value="UniProtKB-KW"/>
</dbReference>
<dbReference type="InterPro" id="IPR029056">
    <property type="entry name" value="Ribokinase-like"/>
</dbReference>
<dbReference type="NCBIfam" id="TIGR03168">
    <property type="entry name" value="1-PFK"/>
    <property type="match status" value="1"/>
</dbReference>
<evidence type="ECO:0000313" key="8">
    <source>
        <dbReference type="EMBL" id="SFB01151.1"/>
    </source>
</evidence>
<evidence type="ECO:0000256" key="5">
    <source>
        <dbReference type="ARBA" id="ARBA00022840"/>
    </source>
</evidence>
<dbReference type="OrthoDB" id="9801219at2"/>
<keyword evidence="5" id="KW-0067">ATP-binding</keyword>
<evidence type="ECO:0000259" key="7">
    <source>
        <dbReference type="Pfam" id="PF00294"/>
    </source>
</evidence>